<dbReference type="PROSITE" id="PS50928">
    <property type="entry name" value="ABC_TM1"/>
    <property type="match status" value="1"/>
</dbReference>
<dbReference type="OrthoDB" id="7274389at2"/>
<name>A0A1C4Z3T4_MICEC</name>
<dbReference type="Gene3D" id="1.10.3720.10">
    <property type="entry name" value="MetI-like"/>
    <property type="match status" value="1"/>
</dbReference>
<accession>A0A1C4Z3T4</accession>
<evidence type="ECO:0000256" key="2">
    <source>
        <dbReference type="ARBA" id="ARBA00022448"/>
    </source>
</evidence>
<feature type="region of interest" description="Disordered" evidence="8">
    <location>
        <begin position="1"/>
        <end position="23"/>
    </location>
</feature>
<dbReference type="RefSeq" id="WP_088983582.1">
    <property type="nucleotide sequence ID" value="NZ_LT607413.1"/>
</dbReference>
<gene>
    <name evidence="10" type="ORF">GA0070618_4742</name>
</gene>
<feature type="transmembrane region" description="Helical" evidence="7">
    <location>
        <begin position="146"/>
        <end position="169"/>
    </location>
</feature>
<dbReference type="GO" id="GO:0055085">
    <property type="term" value="P:transmembrane transport"/>
    <property type="evidence" value="ECO:0007669"/>
    <property type="project" value="InterPro"/>
</dbReference>
<reference evidence="11" key="1">
    <citation type="submission" date="2016-06" db="EMBL/GenBank/DDBJ databases">
        <authorList>
            <person name="Varghese N."/>
            <person name="Submissions Spin"/>
        </authorList>
    </citation>
    <scope>NUCLEOTIDE SEQUENCE [LARGE SCALE GENOMIC DNA]</scope>
    <source>
        <strain evidence="11">DSM 43816</strain>
    </source>
</reference>
<evidence type="ECO:0000256" key="1">
    <source>
        <dbReference type="ARBA" id="ARBA00004651"/>
    </source>
</evidence>
<evidence type="ECO:0000256" key="6">
    <source>
        <dbReference type="ARBA" id="ARBA00023136"/>
    </source>
</evidence>
<dbReference type="InterPro" id="IPR000515">
    <property type="entry name" value="MetI-like"/>
</dbReference>
<comment type="similarity">
    <text evidence="7">Belongs to the binding-protein-dependent transport system permease family.</text>
</comment>
<comment type="subcellular location">
    <subcellularLocation>
        <location evidence="1 7">Cell membrane</location>
        <topology evidence="1 7">Multi-pass membrane protein</topology>
    </subcellularLocation>
</comment>
<evidence type="ECO:0000256" key="4">
    <source>
        <dbReference type="ARBA" id="ARBA00022692"/>
    </source>
</evidence>
<feature type="transmembrane region" description="Helical" evidence="7">
    <location>
        <begin position="190"/>
        <end position="217"/>
    </location>
</feature>
<keyword evidence="6 7" id="KW-0472">Membrane</keyword>
<dbReference type="Proteomes" id="UP000198253">
    <property type="component" value="Chromosome I"/>
</dbReference>
<dbReference type="PANTHER" id="PTHR30151:SF20">
    <property type="entry name" value="ABC TRANSPORTER PERMEASE PROTEIN HI_0355-RELATED"/>
    <property type="match status" value="1"/>
</dbReference>
<dbReference type="SUPFAM" id="SSF161098">
    <property type="entry name" value="MetI-like"/>
    <property type="match status" value="1"/>
</dbReference>
<keyword evidence="5 7" id="KW-1133">Transmembrane helix</keyword>
<organism evidence="10 11">
    <name type="scientific">Micromonospora echinospora</name>
    <name type="common">Micromonospora purpurea</name>
    <dbReference type="NCBI Taxonomy" id="1877"/>
    <lineage>
        <taxon>Bacteria</taxon>
        <taxon>Bacillati</taxon>
        <taxon>Actinomycetota</taxon>
        <taxon>Actinomycetes</taxon>
        <taxon>Micromonosporales</taxon>
        <taxon>Micromonosporaceae</taxon>
        <taxon>Micromonospora</taxon>
    </lineage>
</organism>
<dbReference type="InParanoid" id="A0A1C4Z3T4"/>
<feature type="transmembrane region" description="Helical" evidence="7">
    <location>
        <begin position="87"/>
        <end position="106"/>
    </location>
</feature>
<evidence type="ECO:0000313" key="11">
    <source>
        <dbReference type="Proteomes" id="UP000198253"/>
    </source>
</evidence>
<dbReference type="AlphaFoldDB" id="A0A1C4Z3T4"/>
<evidence type="ECO:0000313" key="10">
    <source>
        <dbReference type="EMBL" id="SCF27635.1"/>
    </source>
</evidence>
<dbReference type="PANTHER" id="PTHR30151">
    <property type="entry name" value="ALKANE SULFONATE ABC TRANSPORTER-RELATED, MEMBRANE SUBUNIT"/>
    <property type="match status" value="1"/>
</dbReference>
<sequence>MASTTTARVVTPSRAHGSAKKRGLASRRHLPPLAFLVVLLAAWEYVPRALDIPSFVFPPLSEVLQALTDPGATRSFLYHTQVTLIEAFSGLAIGTVLGLVLGVVLVEVDILHRMIYPYIVAIQSIPKVAIAPLFVIWFGFGITSKVVVVALLAFFPVLLGTMSGIRSVSAEHIALFKVHRATRGQIRRKLLLPSALPSIFTGFEMAVVFSTLGAIVGEFVGAQAGLGVLILQAQYRMNTGAVFACLLILCAVGITLNVIVRLVRRRILYWVPGEKSLKV</sequence>
<dbReference type="InterPro" id="IPR035906">
    <property type="entry name" value="MetI-like_sf"/>
</dbReference>
<keyword evidence="11" id="KW-1185">Reference proteome</keyword>
<evidence type="ECO:0000256" key="5">
    <source>
        <dbReference type="ARBA" id="ARBA00022989"/>
    </source>
</evidence>
<proteinExistence type="inferred from homology"/>
<keyword evidence="3" id="KW-1003">Cell membrane</keyword>
<dbReference type="Pfam" id="PF00528">
    <property type="entry name" value="BPD_transp_1"/>
    <property type="match status" value="1"/>
</dbReference>
<protein>
    <submittedName>
        <fullName evidence="10">NitT/TauT family transport system permease protein</fullName>
    </submittedName>
</protein>
<evidence type="ECO:0000259" key="9">
    <source>
        <dbReference type="PROSITE" id="PS50928"/>
    </source>
</evidence>
<evidence type="ECO:0000256" key="3">
    <source>
        <dbReference type="ARBA" id="ARBA00022475"/>
    </source>
</evidence>
<feature type="transmembrane region" description="Helical" evidence="7">
    <location>
        <begin position="118"/>
        <end position="140"/>
    </location>
</feature>
<feature type="transmembrane region" description="Helical" evidence="7">
    <location>
        <begin position="30"/>
        <end position="46"/>
    </location>
</feature>
<keyword evidence="4 7" id="KW-0812">Transmembrane</keyword>
<keyword evidence="2 7" id="KW-0813">Transport</keyword>
<feature type="domain" description="ABC transmembrane type-1" evidence="9">
    <location>
        <begin position="80"/>
        <end position="260"/>
    </location>
</feature>
<dbReference type="EMBL" id="LT607413">
    <property type="protein sequence ID" value="SCF27635.1"/>
    <property type="molecule type" value="Genomic_DNA"/>
</dbReference>
<dbReference type="CDD" id="cd06261">
    <property type="entry name" value="TM_PBP2"/>
    <property type="match status" value="1"/>
</dbReference>
<evidence type="ECO:0000256" key="8">
    <source>
        <dbReference type="SAM" id="MobiDB-lite"/>
    </source>
</evidence>
<dbReference type="GO" id="GO:0005886">
    <property type="term" value="C:plasma membrane"/>
    <property type="evidence" value="ECO:0007669"/>
    <property type="project" value="UniProtKB-SubCell"/>
</dbReference>
<feature type="transmembrane region" description="Helical" evidence="7">
    <location>
        <begin position="237"/>
        <end position="260"/>
    </location>
</feature>
<evidence type="ECO:0000256" key="7">
    <source>
        <dbReference type="RuleBase" id="RU363032"/>
    </source>
</evidence>